<evidence type="ECO:0000313" key="2">
    <source>
        <dbReference type="EMBL" id="JAG42783.1"/>
    </source>
</evidence>
<feature type="compositionally biased region" description="Basic and acidic residues" evidence="1">
    <location>
        <begin position="603"/>
        <end position="620"/>
    </location>
</feature>
<evidence type="ECO:0000256" key="1">
    <source>
        <dbReference type="SAM" id="MobiDB-lite"/>
    </source>
</evidence>
<feature type="region of interest" description="Disordered" evidence="1">
    <location>
        <begin position="229"/>
        <end position="261"/>
    </location>
</feature>
<feature type="compositionally biased region" description="Basic and acidic residues" evidence="1">
    <location>
        <begin position="438"/>
        <end position="455"/>
    </location>
</feature>
<sequence>MSSDTSKNGFNNKEYMYVRRLISVLTNDDSDKLIVEKLKGKNLSSLLYNAKVIDNSKNMAANKRILGCVIRAIEKEKHLYRRRDLDQSWGRKLLSSFNCLNPIKSIDDFSERSLNKKCTVHNKNGLRKNHKRQEGTKRRQNKPARFESKTLGTKSSVVGSSNFSGRKPVQSCHSVQNNVEVSDVPLEQSIILCNLLVQNKTYEVVCPVSLNHRQSISYIGYPIVKSKSPKSTPTYVTDKKTSSTQTLALEDTPEEQSSPPTNIKLQDLLEAATNLINTSDQKEYVKSFLSNFEPPFDLTSGFPPYLKLPMKPVDEFVGKESIYGSNSEMSFMSDRMSPRRVFESGGDEVRQKEDQVKKYVRELNDPWQEAAESIISGVINESLPHDRADYSKLGACILKRLGAYPNSGFKDQKVCRMNTTVPEIVLSCTEWFESGTGESDKKPENNRKRTEKSEHCNNVNKTTMQHNLKSQPDKKSSRESIEEIKLLDENADHSKVNWERQRLQNYCFYDGSSDNTKVGLLDVSEGSITDVGMNTGEELTHDVARDGLSQDRRHFLRREPLTISPSVLDQGPSRKEKTGLHKKNGGDGTRWCDNHLGKNQRNVQEKKAVREETVSAKSGREASSNHTNGASRGDKVETAVEENTTATVANLAVFAEPQEVPKEETVVTTYVSTPDDEQNATPEAVLWEPTAAEVETFDGIGECNRKMTDLPKLSKSPSDKKVCTAKPRTKTSLQDRFRGKKKCKNPGKTKKTAGGKDEVDLSRNCKVM</sequence>
<feature type="compositionally biased region" description="Polar residues" evidence="1">
    <location>
        <begin position="150"/>
        <end position="164"/>
    </location>
</feature>
<organism evidence="2">
    <name type="scientific">Lygus hesperus</name>
    <name type="common">Western plant bug</name>
    <dbReference type="NCBI Taxonomy" id="30085"/>
    <lineage>
        <taxon>Eukaryota</taxon>
        <taxon>Metazoa</taxon>
        <taxon>Ecdysozoa</taxon>
        <taxon>Arthropoda</taxon>
        <taxon>Hexapoda</taxon>
        <taxon>Insecta</taxon>
        <taxon>Pterygota</taxon>
        <taxon>Neoptera</taxon>
        <taxon>Paraneoptera</taxon>
        <taxon>Hemiptera</taxon>
        <taxon>Heteroptera</taxon>
        <taxon>Panheteroptera</taxon>
        <taxon>Cimicomorpha</taxon>
        <taxon>Miridae</taxon>
        <taxon>Mirini</taxon>
        <taxon>Lygus</taxon>
    </lineage>
</organism>
<feature type="compositionally biased region" description="Polar residues" evidence="1">
    <location>
        <begin position="456"/>
        <end position="470"/>
    </location>
</feature>
<reference evidence="2" key="1">
    <citation type="journal article" date="2014" name="PLoS ONE">
        <title>Transcriptome-Based Identification of ABC Transporters in the Western Tarnished Plant Bug Lygus hesperus.</title>
        <authorList>
            <person name="Hull J.J."/>
            <person name="Chaney K."/>
            <person name="Geib S.M."/>
            <person name="Fabrick J.A."/>
            <person name="Brent C.S."/>
            <person name="Walsh D."/>
            <person name="Lavine L.C."/>
        </authorList>
    </citation>
    <scope>NUCLEOTIDE SEQUENCE</scope>
</reference>
<feature type="region of interest" description="Disordered" evidence="1">
    <location>
        <begin position="123"/>
        <end position="170"/>
    </location>
</feature>
<evidence type="ECO:0000313" key="3">
    <source>
        <dbReference type="EMBL" id="JAG60220.1"/>
    </source>
</evidence>
<feature type="compositionally biased region" description="Basic and acidic residues" evidence="1">
    <location>
        <begin position="471"/>
        <end position="480"/>
    </location>
</feature>
<reference evidence="2" key="2">
    <citation type="submission" date="2014-07" db="EMBL/GenBank/DDBJ databases">
        <authorList>
            <person name="Hull J."/>
        </authorList>
    </citation>
    <scope>NUCLEOTIDE SEQUENCE</scope>
</reference>
<dbReference type="EMBL" id="GBHO01000821">
    <property type="protein sequence ID" value="JAG42783.1"/>
    <property type="molecule type" value="Transcribed_RNA"/>
</dbReference>
<protein>
    <submittedName>
        <fullName evidence="2">Uncharacterized protein</fullName>
    </submittedName>
</protein>
<feature type="compositionally biased region" description="Basic residues" evidence="1">
    <location>
        <begin position="738"/>
        <end position="753"/>
    </location>
</feature>
<accession>A0A0A9ZGR9</accession>
<gene>
    <name evidence="2" type="ORF">CM83_99157</name>
</gene>
<dbReference type="EMBL" id="GBRD01005601">
    <property type="protein sequence ID" value="JAG60220.1"/>
    <property type="molecule type" value="Transcribed_RNA"/>
</dbReference>
<feature type="compositionally biased region" description="Basic and acidic residues" evidence="1">
    <location>
        <begin position="754"/>
        <end position="768"/>
    </location>
</feature>
<name>A0A0A9ZGR9_LYGHE</name>
<feature type="region of interest" description="Disordered" evidence="1">
    <location>
        <begin position="557"/>
        <end position="637"/>
    </location>
</feature>
<feature type="region of interest" description="Disordered" evidence="1">
    <location>
        <begin position="434"/>
        <end position="480"/>
    </location>
</feature>
<proteinExistence type="predicted"/>
<feature type="compositionally biased region" description="Polar residues" evidence="1">
    <location>
        <begin position="621"/>
        <end position="630"/>
    </location>
</feature>
<feature type="region of interest" description="Disordered" evidence="1">
    <location>
        <begin position="708"/>
        <end position="768"/>
    </location>
</feature>
<dbReference type="AlphaFoldDB" id="A0A0A9ZGR9"/>
<reference evidence="3" key="3">
    <citation type="submission" date="2014-09" db="EMBL/GenBank/DDBJ databases">
        <authorList>
            <person name="Magalhaes I.L.F."/>
            <person name="Oliveira U."/>
            <person name="Santos F.R."/>
            <person name="Vidigal T.H.D.A."/>
            <person name="Brescovit A.D."/>
            <person name="Santos A.J."/>
        </authorList>
    </citation>
    <scope>NUCLEOTIDE SEQUENCE</scope>
</reference>